<keyword evidence="8" id="KW-1133">Transmembrane helix</keyword>
<evidence type="ECO:0000259" key="9">
    <source>
        <dbReference type="SMART" id="SM00911"/>
    </source>
</evidence>
<comment type="catalytic activity">
    <reaction evidence="1">
        <text>ATP + protein L-histidine = ADP + protein N-phospho-L-histidine.</text>
        <dbReference type="EC" id="2.7.13.3"/>
    </reaction>
</comment>
<dbReference type="InterPro" id="IPR036890">
    <property type="entry name" value="HATPase_C_sf"/>
</dbReference>
<dbReference type="EC" id="2.7.13.3" evidence="2"/>
<protein>
    <recommendedName>
        <fullName evidence="2">histidine kinase</fullName>
        <ecNumber evidence="2">2.7.13.3</ecNumber>
    </recommendedName>
</protein>
<evidence type="ECO:0000256" key="2">
    <source>
        <dbReference type="ARBA" id="ARBA00012438"/>
    </source>
</evidence>
<dbReference type="GO" id="GO:0005524">
    <property type="term" value="F:ATP binding"/>
    <property type="evidence" value="ECO:0007669"/>
    <property type="project" value="UniProtKB-KW"/>
</dbReference>
<organism evidence="10 11">
    <name type="scientific">Rhizobium rosettiformans W3</name>
    <dbReference type="NCBI Taxonomy" id="538378"/>
    <lineage>
        <taxon>Bacteria</taxon>
        <taxon>Pseudomonadati</taxon>
        <taxon>Pseudomonadota</taxon>
        <taxon>Alphaproteobacteria</taxon>
        <taxon>Hyphomicrobiales</taxon>
        <taxon>Rhizobiaceae</taxon>
        <taxon>Rhizobium/Agrobacterium group</taxon>
        <taxon>Rhizobium</taxon>
    </lineage>
</organism>
<dbReference type="Gene3D" id="3.30.450.20">
    <property type="entry name" value="PAS domain"/>
    <property type="match status" value="1"/>
</dbReference>
<comment type="caution">
    <text evidence="10">The sequence shown here is derived from an EMBL/GenBank/DDBJ whole genome shotgun (WGS) entry which is preliminary data.</text>
</comment>
<evidence type="ECO:0000256" key="4">
    <source>
        <dbReference type="ARBA" id="ARBA00022679"/>
    </source>
</evidence>
<dbReference type="RefSeq" id="WP_136542390.1">
    <property type="nucleotide sequence ID" value="NZ_STGU01000010.1"/>
</dbReference>
<dbReference type="Pfam" id="PF07536">
    <property type="entry name" value="HWE_HK"/>
    <property type="match status" value="1"/>
</dbReference>
<feature type="transmembrane region" description="Helical" evidence="8">
    <location>
        <begin position="287"/>
        <end position="306"/>
    </location>
</feature>
<evidence type="ECO:0000256" key="3">
    <source>
        <dbReference type="ARBA" id="ARBA00022553"/>
    </source>
</evidence>
<keyword evidence="8" id="KW-0812">Transmembrane</keyword>
<gene>
    <name evidence="10" type="ORF">FAA86_17135</name>
</gene>
<dbReference type="Gene3D" id="3.30.565.10">
    <property type="entry name" value="Histidine kinase-like ATPase, C-terminal domain"/>
    <property type="match status" value="1"/>
</dbReference>
<dbReference type="CDD" id="cd18774">
    <property type="entry name" value="PDC2_HK_sensor"/>
    <property type="match status" value="1"/>
</dbReference>
<keyword evidence="3" id="KW-0597">Phosphoprotein</keyword>
<dbReference type="InterPro" id="IPR011102">
    <property type="entry name" value="Sig_transdc_His_kinase_HWE"/>
</dbReference>
<dbReference type="AlphaFoldDB" id="A0A4S8PV03"/>
<reference evidence="10 11" key="1">
    <citation type="submission" date="2019-04" db="EMBL/GenBank/DDBJ databases">
        <title>genome sequence of strain W3.</title>
        <authorList>
            <person name="Gao J."/>
            <person name="Sun J."/>
        </authorList>
    </citation>
    <scope>NUCLEOTIDE SEQUENCE [LARGE SCALE GENOMIC DNA]</scope>
    <source>
        <strain evidence="10 11">W3</strain>
    </source>
</reference>
<sequence>MSRISKTLLGFFPTATIGSYLVTMAALATLPLLAFVAFLLLELERSQFQTLRTDVAQNAQAISRAVERKLSDLETTLALVANSVELQQGDLQAFHTRVGESLKDSSLYVLLARGDGIQILNTRMPWGAPLRPMANPQSVSSALESGKVELSGVFLGATSQRWVVNLTMPLKEPGPAGTEAVVLTQDAESLRNLTFRDTLPLGWTAALVDGEGSIVVSNGADVRPPGTQVEANWPELMFGMNGSAVFYRDGRQHLLGYAKVADWPWRAIVWGPADNLNNSFVTLWKSLLIGSLIFLTIVLGLASIAAHQLRSAIRKIANMAERIGRGEIVSPERTKIVEANQVAIALSNASFDRAEAEERIHFILQELVHRTKNILSLVQAMMRQLARGTDDVEEFQRAVSGRLAGLAQSIEALAKQQWGGIPLASLVDLQLTTVVGSIDRVTRQGPELLVNANAVQNLGLVFHELATNSVKYGALSVLEGRLRIEWEILEPSEEDEDRQLRLRWIEEHGPPVTPPTRRGFGSTVIERHAASAFVGKVSVDFEEAGLRWTLNAPLSAFVAGTDE</sequence>
<keyword evidence="8" id="KW-0472">Membrane</keyword>
<accession>A0A4S8PV03</accession>
<evidence type="ECO:0000256" key="1">
    <source>
        <dbReference type="ARBA" id="ARBA00000085"/>
    </source>
</evidence>
<dbReference type="GO" id="GO:0004673">
    <property type="term" value="F:protein histidine kinase activity"/>
    <property type="evidence" value="ECO:0007669"/>
    <property type="project" value="UniProtKB-EC"/>
</dbReference>
<keyword evidence="5" id="KW-0547">Nucleotide-binding</keyword>
<proteinExistence type="predicted"/>
<feature type="domain" description="Signal transduction histidine kinase HWE region" evidence="9">
    <location>
        <begin position="366"/>
        <end position="447"/>
    </location>
</feature>
<dbReference type="EMBL" id="STGU01000010">
    <property type="protein sequence ID" value="THV33745.1"/>
    <property type="molecule type" value="Genomic_DNA"/>
</dbReference>
<dbReference type="Proteomes" id="UP000307378">
    <property type="component" value="Unassembled WGS sequence"/>
</dbReference>
<keyword evidence="7" id="KW-0067">ATP-binding</keyword>
<evidence type="ECO:0000256" key="8">
    <source>
        <dbReference type="SAM" id="Phobius"/>
    </source>
</evidence>
<dbReference type="PANTHER" id="PTHR41523">
    <property type="entry name" value="TWO-COMPONENT SYSTEM SENSOR PROTEIN"/>
    <property type="match status" value="1"/>
</dbReference>
<dbReference type="PANTHER" id="PTHR41523:SF7">
    <property type="entry name" value="HISTIDINE KINASE"/>
    <property type="match status" value="1"/>
</dbReference>
<evidence type="ECO:0000256" key="6">
    <source>
        <dbReference type="ARBA" id="ARBA00022777"/>
    </source>
</evidence>
<keyword evidence="6 10" id="KW-0418">Kinase</keyword>
<evidence type="ECO:0000313" key="10">
    <source>
        <dbReference type="EMBL" id="THV33745.1"/>
    </source>
</evidence>
<evidence type="ECO:0000313" key="11">
    <source>
        <dbReference type="Proteomes" id="UP000307378"/>
    </source>
</evidence>
<dbReference type="SMART" id="SM00911">
    <property type="entry name" value="HWE_HK"/>
    <property type="match status" value="1"/>
</dbReference>
<feature type="transmembrane region" description="Helical" evidence="8">
    <location>
        <begin position="20"/>
        <end position="41"/>
    </location>
</feature>
<name>A0A4S8PV03_9HYPH</name>
<evidence type="ECO:0000256" key="5">
    <source>
        <dbReference type="ARBA" id="ARBA00022741"/>
    </source>
</evidence>
<evidence type="ECO:0000256" key="7">
    <source>
        <dbReference type="ARBA" id="ARBA00022840"/>
    </source>
</evidence>
<keyword evidence="4" id="KW-0808">Transferase</keyword>